<dbReference type="InterPro" id="IPR050109">
    <property type="entry name" value="HTH-type_TetR-like_transc_reg"/>
</dbReference>
<keyword evidence="7" id="KW-1185">Reference proteome</keyword>
<gene>
    <name evidence="6" type="ORF">NRP21_05430</name>
</gene>
<organism evidence="6 7">
    <name type="scientific">Roseomonas populi</name>
    <dbReference type="NCBI Taxonomy" id="3121582"/>
    <lineage>
        <taxon>Bacteria</taxon>
        <taxon>Pseudomonadati</taxon>
        <taxon>Pseudomonadota</taxon>
        <taxon>Alphaproteobacteria</taxon>
        <taxon>Acetobacterales</taxon>
        <taxon>Roseomonadaceae</taxon>
        <taxon>Roseomonas</taxon>
    </lineage>
</organism>
<evidence type="ECO:0000256" key="2">
    <source>
        <dbReference type="ARBA" id="ARBA00023125"/>
    </source>
</evidence>
<dbReference type="PROSITE" id="PS50977">
    <property type="entry name" value="HTH_TETR_2"/>
    <property type="match status" value="1"/>
</dbReference>
<evidence type="ECO:0000256" key="3">
    <source>
        <dbReference type="ARBA" id="ARBA00023163"/>
    </source>
</evidence>
<dbReference type="EMBL" id="JANJOU010000003">
    <property type="protein sequence ID" value="MCR0981484.1"/>
    <property type="molecule type" value="Genomic_DNA"/>
</dbReference>
<keyword evidence="2 4" id="KW-0238">DNA-binding</keyword>
<keyword evidence="1" id="KW-0805">Transcription regulation</keyword>
<dbReference type="SUPFAM" id="SSF48498">
    <property type="entry name" value="Tetracyclin repressor-like, C-terminal domain"/>
    <property type="match status" value="1"/>
</dbReference>
<proteinExistence type="predicted"/>
<evidence type="ECO:0000313" key="6">
    <source>
        <dbReference type="EMBL" id="MCR0981484.1"/>
    </source>
</evidence>
<dbReference type="InterPro" id="IPR036271">
    <property type="entry name" value="Tet_transcr_reg_TetR-rel_C_sf"/>
</dbReference>
<evidence type="ECO:0000256" key="4">
    <source>
        <dbReference type="PROSITE-ProRule" id="PRU00335"/>
    </source>
</evidence>
<reference evidence="6 7" key="1">
    <citation type="submission" date="2022-06" db="EMBL/GenBank/DDBJ databases">
        <title>Roseomonas CN29.</title>
        <authorList>
            <person name="Cheng Y."/>
            <person name="He X."/>
        </authorList>
    </citation>
    <scope>NUCLEOTIDE SEQUENCE [LARGE SCALE GENOMIC DNA]</scope>
    <source>
        <strain evidence="6 7">CN29</strain>
    </source>
</reference>
<evidence type="ECO:0000256" key="1">
    <source>
        <dbReference type="ARBA" id="ARBA00023015"/>
    </source>
</evidence>
<comment type="caution">
    <text evidence="6">The sequence shown here is derived from an EMBL/GenBank/DDBJ whole genome shotgun (WGS) entry which is preliminary data.</text>
</comment>
<dbReference type="Proteomes" id="UP001524642">
    <property type="component" value="Unassembled WGS sequence"/>
</dbReference>
<keyword evidence="3" id="KW-0804">Transcription</keyword>
<dbReference type="PANTHER" id="PTHR30055">
    <property type="entry name" value="HTH-TYPE TRANSCRIPTIONAL REGULATOR RUTR"/>
    <property type="match status" value="1"/>
</dbReference>
<dbReference type="InterPro" id="IPR001647">
    <property type="entry name" value="HTH_TetR"/>
</dbReference>
<dbReference type="RefSeq" id="WP_257715160.1">
    <property type="nucleotide sequence ID" value="NZ_JANJOU010000003.1"/>
</dbReference>
<protein>
    <submittedName>
        <fullName evidence="6">WHG domain-containing protein</fullName>
    </submittedName>
</protein>
<dbReference type="InterPro" id="IPR009057">
    <property type="entry name" value="Homeodomain-like_sf"/>
</dbReference>
<accession>A0ABT1X3D8</accession>
<dbReference type="InterPro" id="IPR025996">
    <property type="entry name" value="MT1864/Rv1816-like_C"/>
</dbReference>
<evidence type="ECO:0000259" key="5">
    <source>
        <dbReference type="PROSITE" id="PS50977"/>
    </source>
</evidence>
<dbReference type="Gene3D" id="1.10.357.10">
    <property type="entry name" value="Tetracycline Repressor, domain 2"/>
    <property type="match status" value="1"/>
</dbReference>
<dbReference type="PANTHER" id="PTHR30055:SF220">
    <property type="entry name" value="TETR-FAMILY REGULATORY PROTEIN"/>
    <property type="match status" value="1"/>
</dbReference>
<evidence type="ECO:0000313" key="7">
    <source>
        <dbReference type="Proteomes" id="UP001524642"/>
    </source>
</evidence>
<name>A0ABT1X3D8_9PROT</name>
<dbReference type="SUPFAM" id="SSF46689">
    <property type="entry name" value="Homeodomain-like"/>
    <property type="match status" value="1"/>
</dbReference>
<sequence>MASPILQSRSYHHGDLKQALLTEAEALLRVEGLQGLTLRAVSRAAGVTHAAPANHFGDLSGLLSELAASGYRRFAAALSAAVAAAGEEQRARALAMGRAYVAFARENPQLFLLMFRGERLDAMRPALRDAIAAAREVLRSALSGRPDAPPASPLQRAAEGIALWSLVHGYAMLMLDGRLKGTLGALPGPPDELAFAEAVLGAVRLA</sequence>
<feature type="domain" description="HTH tetR-type" evidence="5">
    <location>
        <begin position="14"/>
        <end position="74"/>
    </location>
</feature>
<dbReference type="Pfam" id="PF13305">
    <property type="entry name" value="TetR_C_33"/>
    <property type="match status" value="1"/>
</dbReference>
<feature type="DNA-binding region" description="H-T-H motif" evidence="4">
    <location>
        <begin position="37"/>
        <end position="56"/>
    </location>
</feature>